<dbReference type="EnsemblPlants" id="AVESA.00010b.r2.7DG1356370.1">
    <property type="protein sequence ID" value="AVESA.00010b.r2.7DG1356370.1.CDS"/>
    <property type="gene ID" value="AVESA.00010b.r2.7DG1356370"/>
</dbReference>
<accession>A0ACD6AD73</accession>
<protein>
    <submittedName>
        <fullName evidence="1">Uncharacterized protein</fullName>
    </submittedName>
</protein>
<sequence>MASSANFEFTPTSFVTGIHNRKISFGKLFLRQVFAGSATNQSAVIQANAATGLGETAVNNWGIYDGLGSGAQLVAYGQGMHTYAGNWQNWFTMEFEVQRFKGSTLQIMGSSPGKSNQWAVVGGTGDFAMAQGVIKITECKVTGDEKIHELTIDGYCHMELPPVPTPTKMGPWGCPAGGLREMEGKSRRLESVTIRHYDGVERLSFSYVTGDGQIRTAGPWGSPGELSADKTITFGPSEFVKGVRGSCLPNRNCITDLKIVTNVATYGPFGSSPGNRPFSFTAPADKTVVGFRVRVENTSISSIGFNVI</sequence>
<dbReference type="Proteomes" id="UP001732700">
    <property type="component" value="Chromosome 7D"/>
</dbReference>
<organism evidence="1 2">
    <name type="scientific">Avena sativa</name>
    <name type="common">Oat</name>
    <dbReference type="NCBI Taxonomy" id="4498"/>
    <lineage>
        <taxon>Eukaryota</taxon>
        <taxon>Viridiplantae</taxon>
        <taxon>Streptophyta</taxon>
        <taxon>Embryophyta</taxon>
        <taxon>Tracheophyta</taxon>
        <taxon>Spermatophyta</taxon>
        <taxon>Magnoliopsida</taxon>
        <taxon>Liliopsida</taxon>
        <taxon>Poales</taxon>
        <taxon>Poaceae</taxon>
        <taxon>BOP clade</taxon>
        <taxon>Pooideae</taxon>
        <taxon>Poodae</taxon>
        <taxon>Poeae</taxon>
        <taxon>Poeae Chloroplast Group 1 (Aveneae type)</taxon>
        <taxon>Aveninae</taxon>
        <taxon>Avena</taxon>
    </lineage>
</organism>
<evidence type="ECO:0000313" key="2">
    <source>
        <dbReference type="Proteomes" id="UP001732700"/>
    </source>
</evidence>
<keyword evidence="2" id="KW-1185">Reference proteome</keyword>
<proteinExistence type="predicted"/>
<reference evidence="1" key="2">
    <citation type="submission" date="2025-09" db="UniProtKB">
        <authorList>
            <consortium name="EnsemblPlants"/>
        </authorList>
    </citation>
    <scope>IDENTIFICATION</scope>
</reference>
<evidence type="ECO:0000313" key="1">
    <source>
        <dbReference type="EnsemblPlants" id="AVESA.00010b.r2.7DG1356370.1.CDS"/>
    </source>
</evidence>
<reference evidence="1" key="1">
    <citation type="submission" date="2021-05" db="EMBL/GenBank/DDBJ databases">
        <authorList>
            <person name="Scholz U."/>
            <person name="Mascher M."/>
            <person name="Fiebig A."/>
        </authorList>
    </citation>
    <scope>NUCLEOTIDE SEQUENCE [LARGE SCALE GENOMIC DNA]</scope>
</reference>
<name>A0ACD6AD73_AVESA</name>